<protein>
    <submittedName>
        <fullName evidence="2">Uncharacterized protein</fullName>
    </submittedName>
</protein>
<reference evidence="2 3" key="1">
    <citation type="journal article" date="2002" name="Proc. Natl. Acad. Sci. U.S.A.">
        <title>The complete genome sequence of Chlorobium tepidum TLS, a photosynthetic, anaerobic, green-sulfur bacterium.</title>
        <authorList>
            <person name="Eisen J.A."/>
            <person name="Nelson K.E."/>
            <person name="Paulsen I.T."/>
            <person name="Heidelberg J.F."/>
            <person name="Wu M."/>
            <person name="Dodson R.J."/>
            <person name="Deboy R."/>
            <person name="Gwinn M.L."/>
            <person name="Nelson W.C."/>
            <person name="Haft D.H."/>
            <person name="Hickey E.K."/>
            <person name="Peterson J.D."/>
            <person name="Durkin A.S."/>
            <person name="Kolonay J.L."/>
            <person name="Yang F."/>
            <person name="Holt I."/>
            <person name="Umayam L.A."/>
            <person name="Mason T."/>
            <person name="Brenner M."/>
            <person name="Shea T.P."/>
            <person name="Parksey D."/>
            <person name="Nierman W.C."/>
            <person name="Feldblyum T.V."/>
            <person name="Hansen C.L."/>
            <person name="Craven M.B."/>
            <person name="Radune D."/>
            <person name="Vamathevan J."/>
            <person name="Khouri H."/>
            <person name="White O."/>
            <person name="Gruber T.M."/>
            <person name="Ketchum K.A."/>
            <person name="Venter J.C."/>
            <person name="Tettelin H."/>
            <person name="Bryant D.A."/>
            <person name="Fraser C.M."/>
        </authorList>
    </citation>
    <scope>NUCLEOTIDE SEQUENCE [LARGE SCALE GENOMIC DNA]</scope>
    <source>
        <strain evidence="3">ATCC 49652 / DSM 12025 / NBRC 103806 / TLS</strain>
    </source>
</reference>
<dbReference type="EMBL" id="AE006470">
    <property type="protein sequence ID" value="AAM71764.1"/>
    <property type="molecule type" value="Genomic_DNA"/>
</dbReference>
<keyword evidence="3" id="KW-1185">Reference proteome</keyword>
<dbReference type="KEGG" id="cte:CT0522"/>
<sequence length="46" mass="5403">MIERFLYFVTNTLHRHPATGKKIHNSYRKSPHFSSQQNGNAIFNTL</sequence>
<evidence type="ECO:0000256" key="1">
    <source>
        <dbReference type="SAM" id="MobiDB-lite"/>
    </source>
</evidence>
<dbReference type="AlphaFoldDB" id="Q8KF10"/>
<name>Q8KF10_CHLTE</name>
<feature type="compositionally biased region" description="Polar residues" evidence="1">
    <location>
        <begin position="32"/>
        <end position="46"/>
    </location>
</feature>
<accession>Q8KF10</accession>
<gene>
    <name evidence="2" type="ordered locus">CT0522</name>
</gene>
<dbReference type="Proteomes" id="UP000001007">
    <property type="component" value="Chromosome"/>
</dbReference>
<organism evidence="2 3">
    <name type="scientific">Chlorobaculum tepidum (strain ATCC 49652 / DSM 12025 / NBRC 103806 / TLS)</name>
    <name type="common">Chlorobium tepidum</name>
    <dbReference type="NCBI Taxonomy" id="194439"/>
    <lineage>
        <taxon>Bacteria</taxon>
        <taxon>Pseudomonadati</taxon>
        <taxon>Chlorobiota</taxon>
        <taxon>Chlorobiia</taxon>
        <taxon>Chlorobiales</taxon>
        <taxon>Chlorobiaceae</taxon>
        <taxon>Chlorobaculum</taxon>
    </lineage>
</organism>
<feature type="region of interest" description="Disordered" evidence="1">
    <location>
        <begin position="20"/>
        <end position="46"/>
    </location>
</feature>
<proteinExistence type="predicted"/>
<evidence type="ECO:0000313" key="2">
    <source>
        <dbReference type="EMBL" id="AAM71764.1"/>
    </source>
</evidence>
<dbReference type="HOGENOM" id="CLU_3181747_0_0_10"/>
<feature type="compositionally biased region" description="Basic residues" evidence="1">
    <location>
        <begin position="20"/>
        <end position="31"/>
    </location>
</feature>
<dbReference type="EnsemblBacteria" id="AAM71764">
    <property type="protein sequence ID" value="AAM71764"/>
    <property type="gene ID" value="CT0522"/>
</dbReference>
<dbReference type="STRING" id="194439.CT0522"/>
<evidence type="ECO:0000313" key="3">
    <source>
        <dbReference type="Proteomes" id="UP000001007"/>
    </source>
</evidence>